<organism evidence="1 2">
    <name type="scientific">Dermatophagoides pteronyssinus</name>
    <name type="common">European house dust mite</name>
    <dbReference type="NCBI Taxonomy" id="6956"/>
    <lineage>
        <taxon>Eukaryota</taxon>
        <taxon>Metazoa</taxon>
        <taxon>Ecdysozoa</taxon>
        <taxon>Arthropoda</taxon>
        <taxon>Chelicerata</taxon>
        <taxon>Arachnida</taxon>
        <taxon>Acari</taxon>
        <taxon>Acariformes</taxon>
        <taxon>Sarcoptiformes</taxon>
        <taxon>Astigmata</taxon>
        <taxon>Psoroptidia</taxon>
        <taxon>Analgoidea</taxon>
        <taxon>Pyroglyphidae</taxon>
        <taxon>Dermatophagoidinae</taxon>
        <taxon>Dermatophagoides</taxon>
    </lineage>
</organism>
<evidence type="ECO:0000313" key="2">
    <source>
        <dbReference type="Proteomes" id="UP000887458"/>
    </source>
</evidence>
<dbReference type="EMBL" id="NJHN03000037">
    <property type="protein sequence ID" value="KAH9421762.1"/>
    <property type="molecule type" value="Genomic_DNA"/>
</dbReference>
<reference evidence="1 2" key="1">
    <citation type="journal article" date="2018" name="J. Allergy Clin. Immunol.">
        <title>High-quality assembly of Dermatophagoides pteronyssinus genome and transcriptome reveals a wide range of novel allergens.</title>
        <authorList>
            <person name="Liu X.Y."/>
            <person name="Yang K.Y."/>
            <person name="Wang M.Q."/>
            <person name="Kwok J.S."/>
            <person name="Zeng X."/>
            <person name="Yang Z."/>
            <person name="Xiao X.J."/>
            <person name="Lau C.P."/>
            <person name="Li Y."/>
            <person name="Huang Z.M."/>
            <person name="Ba J.G."/>
            <person name="Yim A.K."/>
            <person name="Ouyang C.Y."/>
            <person name="Ngai S.M."/>
            <person name="Chan T.F."/>
            <person name="Leung E.L."/>
            <person name="Liu L."/>
            <person name="Liu Z.G."/>
            <person name="Tsui S.K."/>
        </authorList>
    </citation>
    <scope>NUCLEOTIDE SEQUENCE [LARGE SCALE GENOMIC DNA]</scope>
    <source>
        <strain evidence="1">Derp</strain>
    </source>
</reference>
<gene>
    <name evidence="1" type="ORF">DERP_002050</name>
</gene>
<dbReference type="Proteomes" id="UP000887458">
    <property type="component" value="Unassembled WGS sequence"/>
</dbReference>
<keyword evidence="2" id="KW-1185">Reference proteome</keyword>
<comment type="caution">
    <text evidence="1">The sequence shown here is derived from an EMBL/GenBank/DDBJ whole genome shotgun (WGS) entry which is preliminary data.</text>
</comment>
<sequence length="39" mass="4516">MDILPSGHFFKELQAIHDTGYLPAHLSLEDKWEQECSDN</sequence>
<name>A0ABQ8JGM0_DERPT</name>
<evidence type="ECO:0000313" key="1">
    <source>
        <dbReference type="EMBL" id="KAH9421762.1"/>
    </source>
</evidence>
<accession>A0ABQ8JGM0</accession>
<reference evidence="1 2" key="2">
    <citation type="journal article" date="2022" name="Mol. Biol. Evol.">
        <title>Comparative Genomics Reveals Insights into the Divergent Evolution of Astigmatic Mites and Household Pest Adaptations.</title>
        <authorList>
            <person name="Xiong Q."/>
            <person name="Wan A.T."/>
            <person name="Liu X."/>
            <person name="Fung C.S."/>
            <person name="Xiao X."/>
            <person name="Malainual N."/>
            <person name="Hou J."/>
            <person name="Wang L."/>
            <person name="Wang M."/>
            <person name="Yang K.Y."/>
            <person name="Cui Y."/>
            <person name="Leung E.L."/>
            <person name="Nong W."/>
            <person name="Shin S.K."/>
            <person name="Au S.W."/>
            <person name="Jeong K.Y."/>
            <person name="Chew F.T."/>
            <person name="Hui J.H."/>
            <person name="Leung T.F."/>
            <person name="Tungtrongchitr A."/>
            <person name="Zhong N."/>
            <person name="Liu Z."/>
            <person name="Tsui S.K."/>
        </authorList>
    </citation>
    <scope>NUCLEOTIDE SEQUENCE [LARGE SCALE GENOMIC DNA]</scope>
    <source>
        <strain evidence="1">Derp</strain>
    </source>
</reference>
<proteinExistence type="predicted"/>
<protein>
    <submittedName>
        <fullName evidence="1">Uncharacterized protein</fullName>
    </submittedName>
</protein>